<evidence type="ECO:0000256" key="9">
    <source>
        <dbReference type="PROSITE-ProRule" id="PRU00723"/>
    </source>
</evidence>
<evidence type="ECO:0000256" key="8">
    <source>
        <dbReference type="ARBA" id="ARBA00022859"/>
    </source>
</evidence>
<dbReference type="GO" id="GO:0008270">
    <property type="term" value="F:zinc ion binding"/>
    <property type="evidence" value="ECO:0007669"/>
    <property type="project" value="UniProtKB-KW"/>
</dbReference>
<dbReference type="SUPFAM" id="SSF52540">
    <property type="entry name" value="P-loop containing nucleoside triphosphate hydrolases"/>
    <property type="match status" value="1"/>
</dbReference>
<feature type="zinc finger region" description="C3H1-type" evidence="9">
    <location>
        <begin position="6"/>
        <end position="34"/>
    </location>
</feature>
<dbReference type="InterPro" id="IPR041367">
    <property type="entry name" value="Znf-CCCH_4"/>
</dbReference>
<accession>A0A2T6ZTF4</accession>
<evidence type="ECO:0000256" key="4">
    <source>
        <dbReference type="ARBA" id="ARBA00022737"/>
    </source>
</evidence>
<dbReference type="Pfam" id="PF13087">
    <property type="entry name" value="AAA_12"/>
    <property type="match status" value="1"/>
</dbReference>
<dbReference type="GO" id="GO:0002376">
    <property type="term" value="P:immune system process"/>
    <property type="evidence" value="ECO:0007669"/>
    <property type="project" value="UniProtKB-KW"/>
</dbReference>
<dbReference type="InterPro" id="IPR047187">
    <property type="entry name" value="SF1_C_Upf1"/>
</dbReference>
<gene>
    <name evidence="12" type="ORF">B9Z19DRAFT_1193108</name>
</gene>
<dbReference type="GO" id="GO:0031380">
    <property type="term" value="C:nuclear RNA-directed RNA polymerase complex"/>
    <property type="evidence" value="ECO:0007669"/>
    <property type="project" value="TreeGrafter"/>
</dbReference>
<evidence type="ECO:0000256" key="7">
    <source>
        <dbReference type="ARBA" id="ARBA00022833"/>
    </source>
</evidence>
<evidence type="ECO:0000256" key="2">
    <source>
        <dbReference type="ARBA" id="ARBA00022490"/>
    </source>
</evidence>
<dbReference type="PROSITE" id="PS50103">
    <property type="entry name" value="ZF_C3H1"/>
    <property type="match status" value="2"/>
</dbReference>
<evidence type="ECO:0000256" key="6">
    <source>
        <dbReference type="ARBA" id="ARBA00022806"/>
    </source>
</evidence>
<dbReference type="Pfam" id="PF13086">
    <property type="entry name" value="AAA_11"/>
    <property type="match status" value="1"/>
</dbReference>
<dbReference type="GO" id="GO:0005737">
    <property type="term" value="C:cytoplasm"/>
    <property type="evidence" value="ECO:0007669"/>
    <property type="project" value="UniProtKB-SubCell"/>
</dbReference>
<keyword evidence="2" id="KW-0963">Cytoplasm</keyword>
<keyword evidence="4" id="KW-0677">Repeat</keyword>
<dbReference type="SMART" id="SM00438">
    <property type="entry name" value="ZnF_NFX"/>
    <property type="match status" value="3"/>
</dbReference>
<dbReference type="FunFam" id="3.40.50.300:FF:001660">
    <property type="entry name" value="NF-X1 finger and helicase protein, putative"/>
    <property type="match status" value="1"/>
</dbReference>
<dbReference type="InterPro" id="IPR000571">
    <property type="entry name" value="Znf_CCCH"/>
</dbReference>
<evidence type="ECO:0008006" key="14">
    <source>
        <dbReference type="Google" id="ProtNLM"/>
    </source>
</evidence>
<dbReference type="STRING" id="42251.A0A2T6ZTF4"/>
<comment type="subcellular location">
    <subcellularLocation>
        <location evidence="1">Cytoplasm</location>
    </subcellularLocation>
</comment>
<dbReference type="Gene3D" id="3.30.1370.210">
    <property type="match status" value="1"/>
</dbReference>
<keyword evidence="7 9" id="KW-0862">Zinc</keyword>
<dbReference type="GO" id="GO:0004386">
    <property type="term" value="F:helicase activity"/>
    <property type="evidence" value="ECO:0007669"/>
    <property type="project" value="InterPro"/>
</dbReference>
<evidence type="ECO:0000313" key="13">
    <source>
        <dbReference type="Proteomes" id="UP000244722"/>
    </source>
</evidence>
<dbReference type="InterPro" id="IPR041679">
    <property type="entry name" value="DNA2/NAM7-like_C"/>
</dbReference>
<dbReference type="InterPro" id="IPR027417">
    <property type="entry name" value="P-loop_NTPase"/>
</dbReference>
<dbReference type="PANTHER" id="PTHR10887:SF445">
    <property type="entry name" value="NFX1-TYPE ZINC FINGER-CONTAINING PROTEIN 1"/>
    <property type="match status" value="1"/>
</dbReference>
<dbReference type="InterPro" id="IPR036855">
    <property type="entry name" value="Znf_CCCH_sf"/>
</dbReference>
<dbReference type="Pfam" id="PF00642">
    <property type="entry name" value="zf-CCCH"/>
    <property type="match status" value="1"/>
</dbReference>
<keyword evidence="13" id="KW-1185">Reference proteome</keyword>
<dbReference type="EMBL" id="NESQ01000109">
    <property type="protein sequence ID" value="PUU78704.1"/>
    <property type="molecule type" value="Genomic_DNA"/>
</dbReference>
<dbReference type="Proteomes" id="UP000244722">
    <property type="component" value="Unassembled WGS sequence"/>
</dbReference>
<feature type="zinc finger region" description="C3H1-type" evidence="9">
    <location>
        <begin position="42"/>
        <end position="70"/>
    </location>
</feature>
<feature type="domain" description="C3H1-type" evidence="10">
    <location>
        <begin position="6"/>
        <end position="34"/>
    </location>
</feature>
<comment type="caution">
    <text evidence="12">The sequence shown here is derived from an EMBL/GenBank/DDBJ whole genome shotgun (WGS) entry which is preliminary data.</text>
</comment>
<name>A0A2T6ZTF4_TUBBO</name>
<keyword evidence="6" id="KW-0547">Nucleotide-binding</keyword>
<dbReference type="CDD" id="cd06008">
    <property type="entry name" value="NF-X1-zinc-finger"/>
    <property type="match status" value="1"/>
</dbReference>
<dbReference type="InterPro" id="IPR000967">
    <property type="entry name" value="Znf_NFX1"/>
</dbReference>
<dbReference type="Pfam" id="PF18044">
    <property type="entry name" value="zf-CCCH_4"/>
    <property type="match status" value="1"/>
</dbReference>
<organism evidence="12 13">
    <name type="scientific">Tuber borchii</name>
    <name type="common">White truffle</name>
    <dbReference type="NCBI Taxonomy" id="42251"/>
    <lineage>
        <taxon>Eukaryota</taxon>
        <taxon>Fungi</taxon>
        <taxon>Dikarya</taxon>
        <taxon>Ascomycota</taxon>
        <taxon>Pezizomycotina</taxon>
        <taxon>Pezizomycetes</taxon>
        <taxon>Pezizales</taxon>
        <taxon>Tuberaceae</taxon>
        <taxon>Tuber</taxon>
    </lineage>
</organism>
<dbReference type="InterPro" id="IPR045055">
    <property type="entry name" value="DNA2/NAM7-like"/>
</dbReference>
<proteinExistence type="predicted"/>
<dbReference type="Gene3D" id="3.40.50.300">
    <property type="entry name" value="P-loop containing nucleotide triphosphate hydrolases"/>
    <property type="match status" value="2"/>
</dbReference>
<dbReference type="SMART" id="SM00356">
    <property type="entry name" value="ZnF_C3H1"/>
    <property type="match status" value="2"/>
</dbReference>
<dbReference type="PANTHER" id="PTHR10887">
    <property type="entry name" value="DNA2/NAM7 HELICASE FAMILY"/>
    <property type="match status" value="1"/>
</dbReference>
<sequence>MSFTNQSYSGVCRLFASSGKCRFGNSCKFSHDNDSSSSSAPAKAKPACQFFQKYGKCRYGDECKYSHDPSISKALEDPSSAESLYRGWSQLLGRKNNYRSAQAPPHLMSDQMEKFLSDALQILEIGTTGTVQQLIRDLGSEDGLRRIAQIVETTFASGYSLQRLSFKKHAIPFLKVMAHESMRNSLILEREVGTIFNFMYGPNGRRGTQFFQQVADNLPELSRTEDKEDFESAFSAATSVLFNTLNTNQGASVQEAFKPIVDTLSACSTKNASDGVFNYAFRASQDELSRIRALLNMGDAIPRSRGIVPLRLAKDPRLQYQRQADFPGELSLEGPRHDNDHSDISKIRILPSTEEILSHRNEFLPQRSLDSPHHLEGISRVLDFQFRLLREDTSGQLREAVRVVHEDWQELIETEKKKGKKDKGRKSVVQTLIYRNARIEDVDFNSKEGLVLTMTFDQPTRVTKLSDAARLEWWNRSRYMAVGSLLCLMDSSKRSTFLVVCQREVKKAKPRQTSSAGRDETVWDLASNPERCMVKFRFAESISQDDIVNIFNSVIGFGNADTTRALVEFPGLLFASFDPVLKTLQQLSKSASLPFQKWLAPSPIYHYSPDIKSGYTLVPPPLYMTRPGTELDLSSVTGGYPLKYSINRPFRMEELEAHTTLDKGQCQAMIASLSQELSLIQGPPGTGKSYLGVQIIKVLLANRLKTKIGPIICVCYTNHALDQFLKHLLDEGITDIVRIGSRSKHEEIAPLSLRDVCQLSQEPTVMERHEIGKTLHRLKDIGEEMDGVRVQLLNPDRPSSLKRYLEDHQPRAYDVLFGFEEDSDSDGFKKVKRNTRGGGHAVIENWIRHQDPFYRYSARTNRPINELLGLDIRQMSYEEKLKLRQYWLDDMRTVASSELLRGVNEHMECRAHLGKQYQEKERRCLLASKVIGVTTTGFASRSELIRSLTAKVLMCEEAAEVLEAHILSALLPTLEQTILIGDHQQLRPQIMNHDFSVENPRGGAKYGLNTSLFERTAEHERYGGRKFPIAELETQRRMHPSISALIRNTLYPKLQDHSHMFKNPPVPGLAKRLFWMDHRHLEAGADKMELIQTSHANDFEVDMVVGLVRHLSRQGVYKSGDIAVLTPYLRQMFNLRKKLSSVFEVVVGDRDQEQLDLEESKEDGDLELDPPTTSQREVKKGNLLSEVRVATVDNFQGEEAKVVVISLVRSNDANKCGFLGTSNRINVLLSRAQHGMYIFGNAATCNGVKMWSDVIGMLEQEGNIDETLQLCCPRHPDPLINVKAPEEFHVFSPEGGCMQRCEWRLDCGHPCVKKCHSDTLHRSTVCMDRCERIFRHCDHACPKPCGVACGNCVVSVPGAMLPCGHISSTLKCFELQDLTVVKCKREVKRILPLCGHAVSLKCYIDVDGYKCNKPCGAILPCGHQCTTKCRQCTRRIDLEDGLQTTITSHGTCKVACGRKFANCKHSCTVPCHGGDTCKPCDQPCEVICAHSRCGKKCSEACAPCAEECRWSCKHRGVRCEMPCAAPCDINPCSERCDLQLACSHQCPSVCGEECPSEKYCQECGSDEVLDREVDLIMFETYRNINLDEDPIIIPRCGHFYTLDTYDSHMDLKRVYRFNMFGKIVGPRPLDGSDEPTDGDSVKEELKIKNCPDCRAPLRDIHRYNRIVKSASLDEATRRFSISSNVELVLLFNEVSEAEDLWEANRGDFKQNLRTRSANDPTTPTALMDRVSRNTDLAKRLQAYVLKVKEEEQPYGRVRQLVLNAERRKGTQSSFVIDSSMVQFGFRLKGQLLFFQLRWADLWDRHEISTDPAVPERLRKTHRDGILKQLKKMWIECGTLITECQNAKMEKQECEARIYQAQFFALYRNKLVGERETRPLEARMANLGLRQAEPLPPQEQIPEDVGPESLEGIRESLNYCEYLCRKLAGTVGPLKDRVDQARRLLNGGVFYAPLSTEERRLVHLAMSAEFSSTGRWYTCPNGHPFTIGDCGMARQARPCPECGLTIGGEGYQLASGVRRAEEFAQFDHQHGRGRR</sequence>
<keyword evidence="5 9" id="KW-0863">Zinc-finger</keyword>
<dbReference type="SUPFAM" id="SSF90229">
    <property type="entry name" value="CCCH zinc finger"/>
    <property type="match status" value="1"/>
</dbReference>
<evidence type="ECO:0000256" key="5">
    <source>
        <dbReference type="ARBA" id="ARBA00022771"/>
    </source>
</evidence>
<evidence type="ECO:0000256" key="3">
    <source>
        <dbReference type="ARBA" id="ARBA00022723"/>
    </source>
</evidence>
<dbReference type="InterPro" id="IPR046439">
    <property type="entry name" value="ZF_RZ_dom"/>
</dbReference>
<evidence type="ECO:0000256" key="1">
    <source>
        <dbReference type="ARBA" id="ARBA00004496"/>
    </source>
</evidence>
<evidence type="ECO:0000313" key="12">
    <source>
        <dbReference type="EMBL" id="PUU78704.1"/>
    </source>
</evidence>
<keyword evidence="6" id="KW-0378">Hydrolase</keyword>
<dbReference type="Pfam" id="PF20173">
    <property type="entry name" value="ZnF_RZ-type"/>
    <property type="match status" value="1"/>
</dbReference>
<dbReference type="InterPro" id="IPR041677">
    <property type="entry name" value="DNA2/NAM7_AAA_11"/>
</dbReference>
<protein>
    <recommendedName>
        <fullName evidence="14">P-loop containing nucleoside triphosphate hydrolase protein</fullName>
    </recommendedName>
</protein>
<evidence type="ECO:0000259" key="10">
    <source>
        <dbReference type="PROSITE" id="PS50103"/>
    </source>
</evidence>
<keyword evidence="8" id="KW-0391">Immunity</keyword>
<keyword evidence="3 9" id="KW-0479">Metal-binding</keyword>
<dbReference type="GO" id="GO:0031048">
    <property type="term" value="P:regulatory ncRNA-mediated heterochromatin formation"/>
    <property type="evidence" value="ECO:0007669"/>
    <property type="project" value="TreeGrafter"/>
</dbReference>
<dbReference type="PROSITE" id="PS51981">
    <property type="entry name" value="ZF_RZ"/>
    <property type="match status" value="1"/>
</dbReference>
<dbReference type="CDD" id="cd17936">
    <property type="entry name" value="EEXXEc_NFX1"/>
    <property type="match status" value="1"/>
</dbReference>
<dbReference type="CDD" id="cd18808">
    <property type="entry name" value="SF1_C_Upf1"/>
    <property type="match status" value="1"/>
</dbReference>
<feature type="domain" description="C3H1-type" evidence="10">
    <location>
        <begin position="42"/>
        <end position="70"/>
    </location>
</feature>
<feature type="domain" description="RZ-type" evidence="11">
    <location>
        <begin position="1953"/>
        <end position="2028"/>
    </location>
</feature>
<dbReference type="OrthoDB" id="2423195at2759"/>
<reference evidence="12 13" key="1">
    <citation type="submission" date="2017-04" db="EMBL/GenBank/DDBJ databases">
        <title>Draft genome sequence of Tuber borchii Vittad., a whitish edible truffle.</title>
        <authorList>
            <consortium name="DOE Joint Genome Institute"/>
            <person name="Murat C."/>
            <person name="Kuo A."/>
            <person name="Barry K.W."/>
            <person name="Clum A."/>
            <person name="Dockter R.B."/>
            <person name="Fauchery L."/>
            <person name="Iotti M."/>
            <person name="Kohler A."/>
            <person name="Labutti K."/>
            <person name="Lindquist E.A."/>
            <person name="Lipzen A."/>
            <person name="Ohm R.A."/>
            <person name="Wang M."/>
            <person name="Grigoriev I.V."/>
            <person name="Zambonelli A."/>
            <person name="Martin F.M."/>
        </authorList>
    </citation>
    <scope>NUCLEOTIDE SEQUENCE [LARGE SCALE GENOMIC DNA]</scope>
    <source>
        <strain evidence="12 13">Tbo3840</strain>
    </source>
</reference>
<keyword evidence="6" id="KW-0347">Helicase</keyword>
<evidence type="ECO:0000259" key="11">
    <source>
        <dbReference type="PROSITE" id="PS51981"/>
    </source>
</evidence>
<keyword evidence="6" id="KW-0067">ATP-binding</keyword>